<gene>
    <name evidence="1" type="ORF">E5347_05165</name>
</gene>
<proteinExistence type="predicted"/>
<organism evidence="1 2">
    <name type="scientific">Clostridium sartagoforme</name>
    <dbReference type="NCBI Taxonomy" id="84031"/>
    <lineage>
        <taxon>Bacteria</taxon>
        <taxon>Bacillati</taxon>
        <taxon>Bacillota</taxon>
        <taxon>Clostridia</taxon>
        <taxon>Eubacteriales</taxon>
        <taxon>Clostridiaceae</taxon>
        <taxon>Clostridium</taxon>
    </lineage>
</organism>
<name>A0A4V3RLM3_9CLOT</name>
<dbReference type="Proteomes" id="UP000306888">
    <property type="component" value="Unassembled WGS sequence"/>
</dbReference>
<comment type="caution">
    <text evidence="1">The sequence shown here is derived from an EMBL/GenBank/DDBJ whole genome shotgun (WGS) entry which is preliminary data.</text>
</comment>
<reference evidence="1 2" key="1">
    <citation type="submission" date="2019-04" db="EMBL/GenBank/DDBJ databases">
        <title>Microbes associate with the intestines of laboratory mice.</title>
        <authorList>
            <person name="Navarre W."/>
            <person name="Wong E."/>
            <person name="Huang K."/>
            <person name="Tropini C."/>
            <person name="Ng K."/>
            <person name="Yu B."/>
        </authorList>
    </citation>
    <scope>NUCLEOTIDE SEQUENCE [LARGE SCALE GENOMIC DNA]</scope>
    <source>
        <strain evidence="1 2">NM50_B9-20</strain>
    </source>
</reference>
<protein>
    <submittedName>
        <fullName evidence="1">Uncharacterized protein</fullName>
    </submittedName>
</protein>
<keyword evidence="2" id="KW-1185">Reference proteome</keyword>
<dbReference type="OrthoDB" id="1931572at2"/>
<dbReference type="AlphaFoldDB" id="A0A4V3RLM3"/>
<sequence length="112" mass="13334">MLYNKCYCEKCKKIQRMKINSYIDSKNLNIGKIKYNKLYGTCEVCNEEVYSVDLYKKNNIEIINKIKELEEEITLKRIIDNIKVDKDEIGIKNTKILDYIKEAITNKNKDKE</sequence>
<dbReference type="EMBL" id="SRYR01000001">
    <property type="protein sequence ID" value="TGY44210.1"/>
    <property type="molecule type" value="Genomic_DNA"/>
</dbReference>
<dbReference type="RefSeq" id="WP_136005255.1">
    <property type="nucleotide sequence ID" value="NZ_SRYR01000001.1"/>
</dbReference>
<accession>A0A4V3RLM3</accession>
<evidence type="ECO:0000313" key="2">
    <source>
        <dbReference type="Proteomes" id="UP000306888"/>
    </source>
</evidence>
<evidence type="ECO:0000313" key="1">
    <source>
        <dbReference type="EMBL" id="TGY44210.1"/>
    </source>
</evidence>